<dbReference type="Gene3D" id="1.20.1540.10">
    <property type="entry name" value="Rhomboid-like"/>
    <property type="match status" value="1"/>
</dbReference>
<sequence>MAGKEETKDPKPEEGVDGKGKKDEPEKMKDESESSAAASQSLKDMSGEMWGEFCDWVDKQGEVGSIIADNVLRRVGVDAPVMLTFVCIITFIHALDYCTLHNLAFILAVPDYFSWYNPLAYIRLFSHVFVHSNYAHLKANTVTLLLVGPNVERAFGSKEICIILCIVALSSAVIHTVLSRTGAKQMGASALCFCMVLLNSLVSASTGTVPLSFIIISVLWITDEIVRIFFAKDGISHHAHLVGAFCGTAYGYVLHRRQVRKRVSRIASKWLLTHRNKGKKE</sequence>
<feature type="transmembrane region" description="Helical" evidence="8">
    <location>
        <begin position="190"/>
        <end position="222"/>
    </location>
</feature>
<evidence type="ECO:0000256" key="5">
    <source>
        <dbReference type="ARBA" id="ARBA00022989"/>
    </source>
</evidence>
<organism evidence="10">
    <name type="scientific">Grammatophora oceanica</name>
    <dbReference type="NCBI Taxonomy" id="210454"/>
    <lineage>
        <taxon>Eukaryota</taxon>
        <taxon>Sar</taxon>
        <taxon>Stramenopiles</taxon>
        <taxon>Ochrophyta</taxon>
        <taxon>Bacillariophyta</taxon>
        <taxon>Fragilariophyceae</taxon>
        <taxon>Fragilariophycidae</taxon>
        <taxon>Rhabdonematales</taxon>
        <taxon>Grammatophoraceae</taxon>
        <taxon>Grammatophora</taxon>
    </lineage>
</organism>
<dbReference type="GO" id="GO:0016020">
    <property type="term" value="C:membrane"/>
    <property type="evidence" value="ECO:0007669"/>
    <property type="project" value="UniProtKB-SubCell"/>
</dbReference>
<evidence type="ECO:0000256" key="2">
    <source>
        <dbReference type="ARBA" id="ARBA00009045"/>
    </source>
</evidence>
<evidence type="ECO:0000256" key="6">
    <source>
        <dbReference type="ARBA" id="ARBA00023136"/>
    </source>
</evidence>
<feature type="transmembrane region" description="Helical" evidence="8">
    <location>
        <begin position="81"/>
        <end position="109"/>
    </location>
</feature>
<feature type="region of interest" description="Disordered" evidence="7">
    <location>
        <begin position="1"/>
        <end position="38"/>
    </location>
</feature>
<evidence type="ECO:0000256" key="7">
    <source>
        <dbReference type="SAM" id="MobiDB-lite"/>
    </source>
</evidence>
<keyword evidence="6 8" id="KW-0472">Membrane</keyword>
<evidence type="ECO:0000256" key="1">
    <source>
        <dbReference type="ARBA" id="ARBA00004141"/>
    </source>
</evidence>
<dbReference type="SUPFAM" id="SSF144091">
    <property type="entry name" value="Rhomboid-like"/>
    <property type="match status" value="1"/>
</dbReference>
<dbReference type="InterPro" id="IPR035952">
    <property type="entry name" value="Rhomboid-like_sf"/>
</dbReference>
<dbReference type="InterPro" id="IPR022764">
    <property type="entry name" value="Peptidase_S54_rhomboid_dom"/>
</dbReference>
<comment type="subcellular location">
    <subcellularLocation>
        <location evidence="1">Membrane</location>
        <topology evidence="1">Multi-pass membrane protein</topology>
    </subcellularLocation>
</comment>
<feature type="transmembrane region" description="Helical" evidence="8">
    <location>
        <begin position="234"/>
        <end position="255"/>
    </location>
</feature>
<gene>
    <name evidence="10" type="ORF">GOCE00092_LOCUS8837</name>
</gene>
<evidence type="ECO:0000256" key="3">
    <source>
        <dbReference type="ARBA" id="ARBA00022692"/>
    </source>
</evidence>
<keyword evidence="3 8" id="KW-0812">Transmembrane</keyword>
<proteinExistence type="inferred from homology"/>
<keyword evidence="4" id="KW-0378">Hydrolase</keyword>
<evidence type="ECO:0000256" key="4">
    <source>
        <dbReference type="ARBA" id="ARBA00022801"/>
    </source>
</evidence>
<comment type="similarity">
    <text evidence="2">Belongs to the peptidase S54 family.</text>
</comment>
<evidence type="ECO:0000259" key="9">
    <source>
        <dbReference type="Pfam" id="PF01694"/>
    </source>
</evidence>
<feature type="transmembrane region" description="Helical" evidence="8">
    <location>
        <begin position="160"/>
        <end position="178"/>
    </location>
</feature>
<reference evidence="10" key="1">
    <citation type="submission" date="2021-01" db="EMBL/GenBank/DDBJ databases">
        <authorList>
            <person name="Corre E."/>
            <person name="Pelletier E."/>
            <person name="Niang G."/>
            <person name="Scheremetjew M."/>
            <person name="Finn R."/>
            <person name="Kale V."/>
            <person name="Holt S."/>
            <person name="Cochrane G."/>
            <person name="Meng A."/>
            <person name="Brown T."/>
            <person name="Cohen L."/>
        </authorList>
    </citation>
    <scope>NUCLEOTIDE SEQUENCE</scope>
    <source>
        <strain evidence="10">CCMP 410</strain>
    </source>
</reference>
<dbReference type="InterPro" id="IPR050925">
    <property type="entry name" value="Rhomboid_protease_S54"/>
</dbReference>
<dbReference type="PANTHER" id="PTHR43731">
    <property type="entry name" value="RHOMBOID PROTEASE"/>
    <property type="match status" value="1"/>
</dbReference>
<keyword evidence="5 8" id="KW-1133">Transmembrane helix</keyword>
<dbReference type="GO" id="GO:0004252">
    <property type="term" value="F:serine-type endopeptidase activity"/>
    <property type="evidence" value="ECO:0007669"/>
    <property type="project" value="InterPro"/>
</dbReference>
<feature type="compositionally biased region" description="Basic and acidic residues" evidence="7">
    <location>
        <begin position="1"/>
        <end position="32"/>
    </location>
</feature>
<evidence type="ECO:0000313" key="10">
    <source>
        <dbReference type="EMBL" id="CAD9279927.1"/>
    </source>
</evidence>
<evidence type="ECO:0000256" key="8">
    <source>
        <dbReference type="SAM" id="Phobius"/>
    </source>
</evidence>
<dbReference type="AlphaFoldDB" id="A0A7S1UVM5"/>
<protein>
    <recommendedName>
        <fullName evidence="9">Peptidase S54 rhomboid domain-containing protein</fullName>
    </recommendedName>
</protein>
<dbReference type="EMBL" id="HBGK01017562">
    <property type="protein sequence ID" value="CAD9279927.1"/>
    <property type="molecule type" value="Transcribed_RNA"/>
</dbReference>
<accession>A0A7S1UVM5</accession>
<feature type="domain" description="Peptidase S54 rhomboid" evidence="9">
    <location>
        <begin position="121"/>
        <end position="256"/>
    </location>
</feature>
<dbReference type="PANTHER" id="PTHR43731:SF14">
    <property type="entry name" value="PRESENILIN-ASSOCIATED RHOMBOID-LIKE PROTEIN, MITOCHONDRIAL"/>
    <property type="match status" value="1"/>
</dbReference>
<name>A0A7S1UVM5_9STRA</name>
<dbReference type="Pfam" id="PF01694">
    <property type="entry name" value="Rhomboid"/>
    <property type="match status" value="1"/>
</dbReference>